<dbReference type="EMBL" id="JACHWQ010000003">
    <property type="protein sequence ID" value="MBB2975878.1"/>
    <property type="molecule type" value="Genomic_DNA"/>
</dbReference>
<dbReference type="AlphaFoldDB" id="A0A7W4YM67"/>
<name>A0A7W4YM67_9MICO</name>
<accession>A0A7W4YM67</accession>
<protein>
    <submittedName>
        <fullName evidence="3">CHASE2 domain-containing sensor protein</fullName>
    </submittedName>
</protein>
<feature type="transmembrane region" description="Helical" evidence="1">
    <location>
        <begin position="15"/>
        <end position="39"/>
    </location>
</feature>
<reference evidence="3 4" key="1">
    <citation type="submission" date="2020-08" db="EMBL/GenBank/DDBJ databases">
        <title>Sequencing the genomes of 1000 actinobacteria strains.</title>
        <authorList>
            <person name="Klenk H.-P."/>
        </authorList>
    </citation>
    <scope>NUCLEOTIDE SEQUENCE [LARGE SCALE GENOMIC DNA]</scope>
    <source>
        <strain evidence="3 4">DSM 27099</strain>
    </source>
</reference>
<proteinExistence type="predicted"/>
<keyword evidence="1" id="KW-1133">Transmembrane helix</keyword>
<dbReference type="RefSeq" id="WP_165141228.1">
    <property type="nucleotide sequence ID" value="NZ_CP049255.1"/>
</dbReference>
<gene>
    <name evidence="3" type="ORF">FHX49_001445</name>
</gene>
<comment type="caution">
    <text evidence="3">The sequence shown here is derived from an EMBL/GenBank/DDBJ whole genome shotgun (WGS) entry which is preliminary data.</text>
</comment>
<evidence type="ECO:0000259" key="2">
    <source>
        <dbReference type="Pfam" id="PF13828"/>
    </source>
</evidence>
<keyword evidence="4" id="KW-1185">Reference proteome</keyword>
<dbReference type="Pfam" id="PF13828">
    <property type="entry name" value="DUF4190"/>
    <property type="match status" value="1"/>
</dbReference>
<sequence>MTNETAAVQPRSTNLFAILSIIFVWFAGLFGLIFGYIALSQIKRTGEGGRGIALAAVIVGWIYIVGWLIFFIAIFAIAFAQS</sequence>
<keyword evidence="1" id="KW-0812">Transmembrane</keyword>
<feature type="domain" description="DUF4190" evidence="2">
    <location>
        <begin position="17"/>
        <end position="70"/>
    </location>
</feature>
<keyword evidence="1" id="KW-0472">Membrane</keyword>
<organism evidence="3 4">
    <name type="scientific">Microbacterium endophyticum</name>
    <dbReference type="NCBI Taxonomy" id="1526412"/>
    <lineage>
        <taxon>Bacteria</taxon>
        <taxon>Bacillati</taxon>
        <taxon>Actinomycetota</taxon>
        <taxon>Actinomycetes</taxon>
        <taxon>Micrococcales</taxon>
        <taxon>Microbacteriaceae</taxon>
        <taxon>Microbacterium</taxon>
    </lineage>
</organism>
<evidence type="ECO:0000256" key="1">
    <source>
        <dbReference type="SAM" id="Phobius"/>
    </source>
</evidence>
<evidence type="ECO:0000313" key="3">
    <source>
        <dbReference type="EMBL" id="MBB2975878.1"/>
    </source>
</evidence>
<feature type="transmembrane region" description="Helical" evidence="1">
    <location>
        <begin position="51"/>
        <end position="80"/>
    </location>
</feature>
<dbReference type="Proteomes" id="UP000529310">
    <property type="component" value="Unassembled WGS sequence"/>
</dbReference>
<dbReference type="InterPro" id="IPR025241">
    <property type="entry name" value="DUF4190"/>
</dbReference>
<evidence type="ECO:0000313" key="4">
    <source>
        <dbReference type="Proteomes" id="UP000529310"/>
    </source>
</evidence>